<evidence type="ECO:0000313" key="2">
    <source>
        <dbReference type="Proteomes" id="UP000724874"/>
    </source>
</evidence>
<keyword evidence="2" id="KW-1185">Reference proteome</keyword>
<evidence type="ECO:0000313" key="1">
    <source>
        <dbReference type="EMBL" id="KAF8912113.1"/>
    </source>
</evidence>
<dbReference type="Proteomes" id="UP000724874">
    <property type="component" value="Unassembled WGS sequence"/>
</dbReference>
<dbReference type="AlphaFoldDB" id="A0A9P5NX08"/>
<proteinExistence type="predicted"/>
<accession>A0A9P5NX08</accession>
<comment type="caution">
    <text evidence="1">The sequence shown here is derived from an EMBL/GenBank/DDBJ whole genome shotgun (WGS) entry which is preliminary data.</text>
</comment>
<protein>
    <submittedName>
        <fullName evidence="1">Uncharacterized protein</fullName>
    </submittedName>
</protein>
<dbReference type="EMBL" id="JADNYJ010000003">
    <property type="protein sequence ID" value="KAF8912113.1"/>
    <property type="molecule type" value="Genomic_DNA"/>
</dbReference>
<sequence length="249" mass="28283">MNHLLRKLRMPGRMTKGQQEFIYNKLAALYLPAMVNRFLEPSPLPTGSPADFVEDFKLNNVYIEVMGTISHTPYFAKYLNSDLPAAQGGKQLMRVVAERLVEVAPSWDPKMLNPPPGRAPGYFQMAAATSIQLLSTLLASFVEEPKDSPVHIPAELKTRLLIWLKNWKRRHSTEFLGRVCERTRSQLEGGKEVMTEAKFMRHMLLNLDNCGKPGCRSKSHLKVCSKCKTVRYVSFPNNTTFTLLNTHSF</sequence>
<organism evidence="1 2">
    <name type="scientific">Gymnopilus junonius</name>
    <name type="common">Spectacular rustgill mushroom</name>
    <name type="synonym">Gymnopilus spectabilis subsp. junonius</name>
    <dbReference type="NCBI Taxonomy" id="109634"/>
    <lineage>
        <taxon>Eukaryota</taxon>
        <taxon>Fungi</taxon>
        <taxon>Dikarya</taxon>
        <taxon>Basidiomycota</taxon>
        <taxon>Agaricomycotina</taxon>
        <taxon>Agaricomycetes</taxon>
        <taxon>Agaricomycetidae</taxon>
        <taxon>Agaricales</taxon>
        <taxon>Agaricineae</taxon>
        <taxon>Hymenogastraceae</taxon>
        <taxon>Gymnopilus</taxon>
    </lineage>
</organism>
<dbReference type="OrthoDB" id="432970at2759"/>
<name>A0A9P5NX08_GYMJU</name>
<reference evidence="1" key="1">
    <citation type="submission" date="2020-11" db="EMBL/GenBank/DDBJ databases">
        <authorList>
            <consortium name="DOE Joint Genome Institute"/>
            <person name="Ahrendt S."/>
            <person name="Riley R."/>
            <person name="Andreopoulos W."/>
            <person name="LaButti K."/>
            <person name="Pangilinan J."/>
            <person name="Ruiz-duenas F.J."/>
            <person name="Barrasa J.M."/>
            <person name="Sanchez-Garcia M."/>
            <person name="Camarero S."/>
            <person name="Miyauchi S."/>
            <person name="Serrano A."/>
            <person name="Linde D."/>
            <person name="Babiker R."/>
            <person name="Drula E."/>
            <person name="Ayuso-Fernandez I."/>
            <person name="Pacheco R."/>
            <person name="Padilla G."/>
            <person name="Ferreira P."/>
            <person name="Barriuso J."/>
            <person name="Kellner H."/>
            <person name="Castanera R."/>
            <person name="Alfaro M."/>
            <person name="Ramirez L."/>
            <person name="Pisabarro A.G."/>
            <person name="Kuo A."/>
            <person name="Tritt A."/>
            <person name="Lipzen A."/>
            <person name="He G."/>
            <person name="Yan M."/>
            <person name="Ng V."/>
            <person name="Cullen D."/>
            <person name="Martin F."/>
            <person name="Rosso M.-N."/>
            <person name="Henrissat B."/>
            <person name="Hibbett D."/>
            <person name="Martinez A.T."/>
            <person name="Grigoriev I.V."/>
        </authorList>
    </citation>
    <scope>NUCLEOTIDE SEQUENCE</scope>
    <source>
        <strain evidence="1">AH 44721</strain>
    </source>
</reference>
<gene>
    <name evidence="1" type="ORF">CPB84DRAFT_755422</name>
</gene>